<feature type="domain" description="Cytochrome c" evidence="9">
    <location>
        <begin position="36"/>
        <end position="110"/>
    </location>
</feature>
<dbReference type="SUPFAM" id="SSF46626">
    <property type="entry name" value="Cytochrome c"/>
    <property type="match status" value="1"/>
</dbReference>
<dbReference type="Proteomes" id="UP000661691">
    <property type="component" value="Unassembled WGS sequence"/>
</dbReference>
<dbReference type="PIRSF" id="PIRSF000025">
    <property type="entry name" value="Cytc_Bsub_c550"/>
    <property type="match status" value="1"/>
</dbReference>
<evidence type="ECO:0000313" key="11">
    <source>
        <dbReference type="Proteomes" id="UP000661691"/>
    </source>
</evidence>
<dbReference type="EMBL" id="JACXAH010000005">
    <property type="protein sequence ID" value="MBD1371578.1"/>
    <property type="molecule type" value="Genomic_DNA"/>
</dbReference>
<dbReference type="GO" id="GO:0009055">
    <property type="term" value="F:electron transfer activity"/>
    <property type="evidence" value="ECO:0007669"/>
    <property type="project" value="InterPro"/>
</dbReference>
<dbReference type="PANTHER" id="PTHR37823:SF4">
    <property type="entry name" value="MENAQUINOL-CYTOCHROME C REDUCTASE CYTOCHROME B_C SUBUNIT"/>
    <property type="match status" value="1"/>
</dbReference>
<dbReference type="GO" id="GO:0016020">
    <property type="term" value="C:membrane"/>
    <property type="evidence" value="ECO:0007669"/>
    <property type="project" value="InterPro"/>
</dbReference>
<evidence type="ECO:0000259" key="9">
    <source>
        <dbReference type="PROSITE" id="PS51007"/>
    </source>
</evidence>
<accession>A0A926RTE0</accession>
<feature type="binding site" description="covalent" evidence="6">
    <location>
        <position position="49"/>
    </location>
    <ligand>
        <name>heme c</name>
        <dbReference type="ChEBI" id="CHEBI:61717"/>
    </ligand>
</feature>
<dbReference type="InterPro" id="IPR009056">
    <property type="entry name" value="Cyt_c-like_dom"/>
</dbReference>
<name>A0A926RTE0_9BACL</name>
<dbReference type="Gene3D" id="1.10.760.10">
    <property type="entry name" value="Cytochrome c-like domain"/>
    <property type="match status" value="1"/>
</dbReference>
<comment type="PTM">
    <text evidence="6">Binds 1 heme c group covalently per subunit.</text>
</comment>
<keyword evidence="1" id="KW-0813">Transport</keyword>
<evidence type="ECO:0000256" key="5">
    <source>
        <dbReference type="ARBA" id="ARBA00023004"/>
    </source>
</evidence>
<keyword evidence="8" id="KW-0732">Signal</keyword>
<protein>
    <submittedName>
        <fullName evidence="10">Cytochrome c</fullName>
    </submittedName>
</protein>
<dbReference type="InterPro" id="IPR036909">
    <property type="entry name" value="Cyt_c-like_dom_sf"/>
</dbReference>
<evidence type="ECO:0000256" key="7">
    <source>
        <dbReference type="PIRSR" id="PIRSR000025-2"/>
    </source>
</evidence>
<feature type="signal peptide" evidence="8">
    <location>
        <begin position="1"/>
        <end position="21"/>
    </location>
</feature>
<dbReference type="RefSeq" id="WP_191141630.1">
    <property type="nucleotide sequence ID" value="NZ_JACXAH010000005.1"/>
</dbReference>
<dbReference type="PANTHER" id="PTHR37823">
    <property type="entry name" value="CYTOCHROME C-553-LIKE"/>
    <property type="match status" value="1"/>
</dbReference>
<feature type="binding site" description="axial binding residue" evidence="7">
    <location>
        <position position="53"/>
    </location>
    <ligand>
        <name>heme c</name>
        <dbReference type="ChEBI" id="CHEBI:61717"/>
    </ligand>
    <ligandPart>
        <name>Fe</name>
        <dbReference type="ChEBI" id="CHEBI:18248"/>
    </ligandPart>
</feature>
<feature type="binding site" description="covalent" evidence="6">
    <location>
        <position position="52"/>
    </location>
    <ligand>
        <name>heme c</name>
        <dbReference type="ChEBI" id="CHEBI:61717"/>
    </ligand>
</feature>
<evidence type="ECO:0000256" key="2">
    <source>
        <dbReference type="ARBA" id="ARBA00022617"/>
    </source>
</evidence>
<keyword evidence="5 7" id="KW-0408">Iron</keyword>
<keyword evidence="2 6" id="KW-0349">Heme</keyword>
<keyword evidence="4" id="KW-0249">Electron transport</keyword>
<dbReference type="InterPro" id="IPR012218">
    <property type="entry name" value="Cyt_c_BACSU-c550-type"/>
</dbReference>
<proteinExistence type="predicted"/>
<evidence type="ECO:0000256" key="6">
    <source>
        <dbReference type="PIRSR" id="PIRSR000025-1"/>
    </source>
</evidence>
<dbReference type="AlphaFoldDB" id="A0A926RTE0"/>
<sequence>MKKKLGLVILAVVAVTMAVLGCGGQNTSQTPTSNDTVEQTPEQIYARNCASCHGGNLQGSFGPPLKGTGAKYSEQEILSIITNGKGSMPAQNYVDKEHQQKLAKWLSENK</sequence>
<dbReference type="InterPro" id="IPR051811">
    <property type="entry name" value="Cytochrome_c550/c551-like"/>
</dbReference>
<reference evidence="10" key="1">
    <citation type="submission" date="2020-09" db="EMBL/GenBank/DDBJ databases">
        <title>A novel bacterium of genus Hazenella, isolated from South China Sea.</title>
        <authorList>
            <person name="Huang H."/>
            <person name="Mo K."/>
            <person name="Hu Y."/>
        </authorList>
    </citation>
    <scope>NUCLEOTIDE SEQUENCE</scope>
    <source>
        <strain evidence="10">IB182357</strain>
    </source>
</reference>
<evidence type="ECO:0000256" key="8">
    <source>
        <dbReference type="SAM" id="SignalP"/>
    </source>
</evidence>
<feature type="chain" id="PRO_5038613625" evidence="8">
    <location>
        <begin position="22"/>
        <end position="110"/>
    </location>
</feature>
<dbReference type="PROSITE" id="PS51257">
    <property type="entry name" value="PROKAR_LIPOPROTEIN"/>
    <property type="match status" value="1"/>
</dbReference>
<dbReference type="GO" id="GO:0005506">
    <property type="term" value="F:iron ion binding"/>
    <property type="evidence" value="ECO:0007669"/>
    <property type="project" value="InterPro"/>
</dbReference>
<feature type="binding site" description="axial binding residue" evidence="7">
    <location>
        <position position="88"/>
    </location>
    <ligand>
        <name>heme c</name>
        <dbReference type="ChEBI" id="CHEBI:61717"/>
    </ligand>
    <ligandPart>
        <name>Fe</name>
        <dbReference type="ChEBI" id="CHEBI:18248"/>
    </ligandPart>
</feature>
<dbReference type="Pfam" id="PF13442">
    <property type="entry name" value="Cytochrome_CBB3"/>
    <property type="match status" value="1"/>
</dbReference>
<dbReference type="GO" id="GO:0020037">
    <property type="term" value="F:heme binding"/>
    <property type="evidence" value="ECO:0007669"/>
    <property type="project" value="InterPro"/>
</dbReference>
<evidence type="ECO:0000256" key="4">
    <source>
        <dbReference type="ARBA" id="ARBA00022982"/>
    </source>
</evidence>
<organism evidence="10 11">
    <name type="scientific">Polycladospora coralii</name>
    <dbReference type="NCBI Taxonomy" id="2771432"/>
    <lineage>
        <taxon>Bacteria</taxon>
        <taxon>Bacillati</taxon>
        <taxon>Bacillota</taxon>
        <taxon>Bacilli</taxon>
        <taxon>Bacillales</taxon>
        <taxon>Thermoactinomycetaceae</taxon>
        <taxon>Polycladospora</taxon>
    </lineage>
</organism>
<comment type="caution">
    <text evidence="10">The sequence shown here is derived from an EMBL/GenBank/DDBJ whole genome shotgun (WGS) entry which is preliminary data.</text>
</comment>
<evidence type="ECO:0000313" key="10">
    <source>
        <dbReference type="EMBL" id="MBD1371578.1"/>
    </source>
</evidence>
<dbReference type="PROSITE" id="PS51007">
    <property type="entry name" value="CYTC"/>
    <property type="match status" value="1"/>
</dbReference>
<evidence type="ECO:0000256" key="1">
    <source>
        <dbReference type="ARBA" id="ARBA00022448"/>
    </source>
</evidence>
<evidence type="ECO:0000256" key="3">
    <source>
        <dbReference type="ARBA" id="ARBA00022723"/>
    </source>
</evidence>
<keyword evidence="11" id="KW-1185">Reference proteome</keyword>
<keyword evidence="3 7" id="KW-0479">Metal-binding</keyword>
<gene>
    <name evidence="10" type="ORF">IC620_04305</name>
</gene>